<evidence type="ECO:0000313" key="3">
    <source>
        <dbReference type="Proteomes" id="UP000008460"/>
    </source>
</evidence>
<sequence length="325" mass="34236">MTFDELATDGATRSRPRVPSVPSTAAPGTVAVPPGPPSALSAWRVQHLQRTLGNRSTTALIRDGGTVAVQRAKPNQGARSGQVVLPGRSKRQRQAEQDELDLMEQANVDAEAQHDEDEADPTVNPFGVLADEEAEGAAAEQPGEAVDQPTAPVQPPAPVRPTLAELRADTSTAALRSRLEPYYGVEKAGHMSRVLRIGKTPVSTIEELESAAARSARDLANRNETPAPSSSRGGSLNVRTGKPVPGLTKGKGDGFRAGVGAAWHVHYDHVKYGSDAATRVNFPGRDVATIEAAVAAALARTTDRTGYEACRVWMNANLGTALPVV</sequence>
<accession>F4H3M4</accession>
<gene>
    <name evidence="2" type="ordered locus">Celf_3581</name>
</gene>
<dbReference type="EMBL" id="CP002666">
    <property type="protein sequence ID" value="AEE47690.1"/>
    <property type="molecule type" value="Genomic_DNA"/>
</dbReference>
<dbReference type="AlphaFoldDB" id="F4H3M4"/>
<feature type="region of interest" description="Disordered" evidence="1">
    <location>
        <begin position="1"/>
        <end position="38"/>
    </location>
</feature>
<dbReference type="KEGG" id="cfi:Celf_3581"/>
<dbReference type="HOGENOM" id="CLU_854419_0_0_11"/>
<dbReference type="eggNOG" id="ENOG5033N48">
    <property type="taxonomic scope" value="Bacteria"/>
</dbReference>
<feature type="compositionally biased region" description="Polar residues" evidence="1">
    <location>
        <begin position="224"/>
        <end position="238"/>
    </location>
</feature>
<dbReference type="Proteomes" id="UP000008460">
    <property type="component" value="Chromosome"/>
</dbReference>
<reference evidence="2 3" key="1">
    <citation type="submission" date="2011-04" db="EMBL/GenBank/DDBJ databases">
        <title>Complete sequence of Cellulomonas fimi ATCC 484.</title>
        <authorList>
            <consortium name="US DOE Joint Genome Institute"/>
            <person name="Lucas S."/>
            <person name="Han J."/>
            <person name="Lapidus A."/>
            <person name="Cheng J.-F."/>
            <person name="Goodwin L."/>
            <person name="Pitluck S."/>
            <person name="Peters L."/>
            <person name="Chertkov O."/>
            <person name="Detter J.C."/>
            <person name="Han C."/>
            <person name="Tapia R."/>
            <person name="Land M."/>
            <person name="Hauser L."/>
            <person name="Kyrpides N."/>
            <person name="Ivanova N."/>
            <person name="Ovchinnikova G."/>
            <person name="Pagani I."/>
            <person name="Mead D."/>
            <person name="Brumm P."/>
            <person name="Woyke T."/>
        </authorList>
    </citation>
    <scope>NUCLEOTIDE SEQUENCE [LARGE SCALE GENOMIC DNA]</scope>
    <source>
        <strain evidence="3">ATCC 484 / DSM 20113 / JCM 1341 / NBRC 15513 / NCIMB 8980 / NCTC 7547</strain>
    </source>
</reference>
<protein>
    <submittedName>
        <fullName evidence="2">Uncharacterized protein</fullName>
    </submittedName>
</protein>
<feature type="region of interest" description="Disordered" evidence="1">
    <location>
        <begin position="71"/>
        <end position="97"/>
    </location>
</feature>
<feature type="compositionally biased region" description="Low complexity" evidence="1">
    <location>
        <begin position="22"/>
        <end position="32"/>
    </location>
</feature>
<feature type="compositionally biased region" description="Low complexity" evidence="1">
    <location>
        <begin position="136"/>
        <end position="151"/>
    </location>
</feature>
<keyword evidence="3" id="KW-1185">Reference proteome</keyword>
<organism evidence="2 3">
    <name type="scientific">Cellulomonas fimi (strain ATCC 484 / DSM 20113 / JCM 1341 / CCUG 24087 / LMG 16345 / NBRC 15513 / NCIMB 8980 / NCTC 7547 / NRS-133)</name>
    <dbReference type="NCBI Taxonomy" id="590998"/>
    <lineage>
        <taxon>Bacteria</taxon>
        <taxon>Bacillati</taxon>
        <taxon>Actinomycetota</taxon>
        <taxon>Actinomycetes</taxon>
        <taxon>Micrococcales</taxon>
        <taxon>Cellulomonadaceae</taxon>
        <taxon>Cellulomonas</taxon>
    </lineage>
</organism>
<evidence type="ECO:0000256" key="1">
    <source>
        <dbReference type="SAM" id="MobiDB-lite"/>
    </source>
</evidence>
<evidence type="ECO:0000313" key="2">
    <source>
        <dbReference type="EMBL" id="AEE47690.1"/>
    </source>
</evidence>
<proteinExistence type="predicted"/>
<name>F4H3M4_CELFA</name>
<dbReference type="RefSeq" id="WP_013772713.1">
    <property type="nucleotide sequence ID" value="NC_015514.1"/>
</dbReference>
<feature type="region of interest" description="Disordered" evidence="1">
    <location>
        <begin position="134"/>
        <end position="159"/>
    </location>
</feature>
<feature type="region of interest" description="Disordered" evidence="1">
    <location>
        <begin position="213"/>
        <end position="251"/>
    </location>
</feature>